<feature type="non-terminal residue" evidence="1">
    <location>
        <position position="113"/>
    </location>
</feature>
<dbReference type="PANTHER" id="PTHR35317">
    <property type="entry name" value="OS04G0629600 PROTEIN"/>
    <property type="match status" value="1"/>
</dbReference>
<dbReference type="Pfam" id="PF14223">
    <property type="entry name" value="Retrotran_gag_2"/>
    <property type="match status" value="1"/>
</dbReference>
<dbReference type="PANTHER" id="PTHR35317:SF27">
    <property type="entry name" value="RETROVIRUS-RELATED POL POLYPROTEIN FROM TRANSPOSON TNT 1-94"/>
    <property type="match status" value="1"/>
</dbReference>
<feature type="non-terminal residue" evidence="1">
    <location>
        <position position="1"/>
    </location>
</feature>
<dbReference type="OrthoDB" id="912188at2759"/>
<evidence type="ECO:0000313" key="1">
    <source>
        <dbReference type="EMBL" id="EPS60743.1"/>
    </source>
</evidence>
<reference evidence="1 2" key="1">
    <citation type="journal article" date="2013" name="BMC Genomics">
        <title>The miniature genome of a carnivorous plant Genlisea aurea contains a low number of genes and short non-coding sequences.</title>
        <authorList>
            <person name="Leushkin E.V."/>
            <person name="Sutormin R.A."/>
            <person name="Nabieva E.R."/>
            <person name="Penin A.A."/>
            <person name="Kondrashov A.S."/>
            <person name="Logacheva M.D."/>
        </authorList>
    </citation>
    <scope>NUCLEOTIDE SEQUENCE [LARGE SCALE GENOMIC DNA]</scope>
</reference>
<gene>
    <name evidence="1" type="ORF">M569_14059</name>
</gene>
<accession>S8DD56</accession>
<dbReference type="AlphaFoldDB" id="S8DD56"/>
<organism evidence="1 2">
    <name type="scientific">Genlisea aurea</name>
    <dbReference type="NCBI Taxonomy" id="192259"/>
    <lineage>
        <taxon>Eukaryota</taxon>
        <taxon>Viridiplantae</taxon>
        <taxon>Streptophyta</taxon>
        <taxon>Embryophyta</taxon>
        <taxon>Tracheophyta</taxon>
        <taxon>Spermatophyta</taxon>
        <taxon>Magnoliopsida</taxon>
        <taxon>eudicotyledons</taxon>
        <taxon>Gunneridae</taxon>
        <taxon>Pentapetalae</taxon>
        <taxon>asterids</taxon>
        <taxon>lamiids</taxon>
        <taxon>Lamiales</taxon>
        <taxon>Lentibulariaceae</taxon>
        <taxon>Genlisea</taxon>
    </lineage>
</organism>
<comment type="caution">
    <text evidence="1">The sequence shown here is derived from an EMBL/GenBank/DDBJ whole genome shotgun (WGS) entry which is preliminary data.</text>
</comment>
<dbReference type="EMBL" id="AUSU01007328">
    <property type="protein sequence ID" value="EPS60743.1"/>
    <property type="molecule type" value="Genomic_DNA"/>
</dbReference>
<protein>
    <submittedName>
        <fullName evidence="1">Uncharacterized protein</fullName>
    </submittedName>
</protein>
<sequence length="113" mass="13317">NYQRWVVRMKAYLLGQGLWEAVTSGELPQAIEHPTPNQLKIHEERVARYHRALDVIFSSVDEHVFSRIMHCDSAKKAWEQLQDAFQGSTKTREMDIITLKREFEGMRMKDLEN</sequence>
<evidence type="ECO:0000313" key="2">
    <source>
        <dbReference type="Proteomes" id="UP000015453"/>
    </source>
</evidence>
<name>S8DD56_9LAMI</name>
<proteinExistence type="predicted"/>
<dbReference type="Proteomes" id="UP000015453">
    <property type="component" value="Unassembled WGS sequence"/>
</dbReference>
<keyword evidence="2" id="KW-1185">Reference proteome</keyword>